<dbReference type="GO" id="GO:0033549">
    <property type="term" value="F:MAP kinase phosphatase activity"/>
    <property type="evidence" value="ECO:0007669"/>
    <property type="project" value="InterPro"/>
</dbReference>
<accession>A0A6A3CW78</accession>
<dbReference type="GO" id="GO:0005634">
    <property type="term" value="C:nucleus"/>
    <property type="evidence" value="ECO:0007669"/>
    <property type="project" value="TreeGrafter"/>
</dbReference>
<sequence>MLGTHKRYVATITSTRKAKFVGFVHTDHPFSSDRTSLQLNTFPSVILPGFLYLGSYDNASHSELLKTQGINRVLNI</sequence>
<reference evidence="1" key="1">
    <citation type="submission" date="2019-09" db="EMBL/GenBank/DDBJ databases">
        <title>Draft genome information of white flower Hibiscus syriacus.</title>
        <authorList>
            <person name="Kim Y.-M."/>
        </authorList>
    </citation>
    <scope>NUCLEOTIDE SEQUENCE [LARGE SCALE GENOMIC DNA]</scope>
    <source>
        <strain evidence="1">YM2019G1</strain>
    </source>
</reference>
<comment type="caution">
    <text evidence="1">The sequence shown here is derived from an EMBL/GenBank/DDBJ whole genome shotgun (WGS) entry which is preliminary data.</text>
</comment>
<dbReference type="PANTHER" id="PTHR47244">
    <property type="entry name" value="PROTEIN-TYROSINE-PHOSPHATASE IBR5"/>
    <property type="match status" value="1"/>
</dbReference>
<dbReference type="GO" id="GO:0009738">
    <property type="term" value="P:abscisic acid-activated signaling pathway"/>
    <property type="evidence" value="ECO:0007669"/>
    <property type="project" value="InterPro"/>
</dbReference>
<dbReference type="InterPro" id="IPR029021">
    <property type="entry name" value="Prot-tyrosine_phosphatase-like"/>
</dbReference>
<dbReference type="GO" id="GO:0009734">
    <property type="term" value="P:auxin-activated signaling pathway"/>
    <property type="evidence" value="ECO:0007669"/>
    <property type="project" value="InterPro"/>
</dbReference>
<dbReference type="PANTHER" id="PTHR47244:SF1">
    <property type="entry name" value="PROTEIN-TYROSINE-PHOSPHATASE IBR5"/>
    <property type="match status" value="1"/>
</dbReference>
<gene>
    <name evidence="1" type="ORF">F3Y22_tig00001732pilonHSYRG00011</name>
</gene>
<name>A0A6A3CW78_HIBSY</name>
<evidence type="ECO:0000313" key="1">
    <source>
        <dbReference type="EMBL" id="KAE8732747.1"/>
    </source>
</evidence>
<proteinExistence type="predicted"/>
<evidence type="ECO:0000313" key="2">
    <source>
        <dbReference type="Proteomes" id="UP000436088"/>
    </source>
</evidence>
<keyword evidence="2" id="KW-1185">Reference proteome</keyword>
<dbReference type="AlphaFoldDB" id="A0A6A3CW78"/>
<dbReference type="EMBL" id="VEPZ02000135">
    <property type="protein sequence ID" value="KAE8732747.1"/>
    <property type="molecule type" value="Genomic_DNA"/>
</dbReference>
<dbReference type="InterPro" id="IPR044212">
    <property type="entry name" value="IBR5-like"/>
</dbReference>
<organism evidence="1 2">
    <name type="scientific">Hibiscus syriacus</name>
    <name type="common">Rose of Sharon</name>
    <dbReference type="NCBI Taxonomy" id="106335"/>
    <lineage>
        <taxon>Eukaryota</taxon>
        <taxon>Viridiplantae</taxon>
        <taxon>Streptophyta</taxon>
        <taxon>Embryophyta</taxon>
        <taxon>Tracheophyta</taxon>
        <taxon>Spermatophyta</taxon>
        <taxon>Magnoliopsida</taxon>
        <taxon>eudicotyledons</taxon>
        <taxon>Gunneridae</taxon>
        <taxon>Pentapetalae</taxon>
        <taxon>rosids</taxon>
        <taxon>malvids</taxon>
        <taxon>Malvales</taxon>
        <taxon>Malvaceae</taxon>
        <taxon>Malvoideae</taxon>
        <taxon>Hibiscus</taxon>
    </lineage>
</organism>
<dbReference type="Gene3D" id="3.90.190.10">
    <property type="entry name" value="Protein tyrosine phosphatase superfamily"/>
    <property type="match status" value="1"/>
</dbReference>
<dbReference type="Proteomes" id="UP000436088">
    <property type="component" value="Unassembled WGS sequence"/>
</dbReference>
<protein>
    <submittedName>
        <fullName evidence="1">Uncharacterized protein</fullName>
    </submittedName>
</protein>